<reference evidence="7" key="4">
    <citation type="journal article" date="2023" name="Microbiol. Resour. Announc.">
        <title>Complete Genome Sequence of Vulcanisaeta souniana Strain IC-059, a Hyperthermophilic Archaeon Isolated from Hot Spring Water in Japan.</title>
        <authorList>
            <person name="Kato S."/>
            <person name="Itoh T."/>
            <person name="Wu L."/>
            <person name="Ma J."/>
            <person name="Ohkuma M."/>
        </authorList>
    </citation>
    <scope>NUCLEOTIDE SEQUENCE</scope>
    <source>
        <strain evidence="7">JCM 11219</strain>
    </source>
</reference>
<accession>A0A830E3T6</accession>
<keyword evidence="4" id="KW-0547">Nucleotide-binding</keyword>
<keyword evidence="3" id="KW-0808">Transferase</keyword>
<dbReference type="GO" id="GO:0016887">
    <property type="term" value="F:ATP hydrolysis activity"/>
    <property type="evidence" value="ECO:0007669"/>
    <property type="project" value="InterPro"/>
</dbReference>
<dbReference type="OrthoDB" id="8730at2157"/>
<dbReference type="Pfam" id="PF13238">
    <property type="entry name" value="AAA_18"/>
    <property type="match status" value="1"/>
</dbReference>
<evidence type="ECO:0000256" key="1">
    <source>
        <dbReference type="ARBA" id="ARBA00022517"/>
    </source>
</evidence>
<reference evidence="8" key="1">
    <citation type="journal article" date="2014" name="Int. J. Syst. Evol. Microbiol.">
        <title>Complete genome sequence of Corynebacterium casei LMG S-19264T (=DSM 44701T), isolated from a smear-ripened cheese.</title>
        <authorList>
            <consortium name="US DOE Joint Genome Institute (JGI-PGF)"/>
            <person name="Walter F."/>
            <person name="Albersmeier A."/>
            <person name="Kalinowski J."/>
            <person name="Ruckert C."/>
        </authorList>
    </citation>
    <scope>NUCLEOTIDE SEQUENCE</scope>
    <source>
        <strain evidence="8">JCM 11219</strain>
    </source>
</reference>
<dbReference type="SUPFAM" id="SSF52540">
    <property type="entry name" value="P-loop containing nucleoside triphosphate hydrolases"/>
    <property type="match status" value="1"/>
</dbReference>
<evidence type="ECO:0000256" key="5">
    <source>
        <dbReference type="ARBA" id="ARBA00022777"/>
    </source>
</evidence>
<dbReference type="PANTHER" id="PTHR12595">
    <property type="entry name" value="POS9-ACTIVATING FACTOR FAP7-RELATED"/>
    <property type="match status" value="1"/>
</dbReference>
<dbReference type="InterPro" id="IPR020618">
    <property type="entry name" value="Adenyl_kinase_AK6"/>
</dbReference>
<evidence type="ECO:0000313" key="8">
    <source>
        <dbReference type="EMBL" id="GGI80012.1"/>
    </source>
</evidence>
<dbReference type="GO" id="GO:0004017">
    <property type="term" value="F:AMP kinase activity"/>
    <property type="evidence" value="ECO:0007669"/>
    <property type="project" value="InterPro"/>
</dbReference>
<evidence type="ECO:0000313" key="9">
    <source>
        <dbReference type="Proteomes" id="UP000657075"/>
    </source>
</evidence>
<keyword evidence="6" id="KW-0067">ATP-binding</keyword>
<proteinExistence type="predicted"/>
<gene>
    <name evidence="8" type="ORF">GCM10007112_16220</name>
    <name evidence="7" type="ORF">Vsou_01070</name>
</gene>
<dbReference type="GeneID" id="76205660"/>
<keyword evidence="2" id="KW-0698">rRNA processing</keyword>
<dbReference type="Gene3D" id="3.40.50.300">
    <property type="entry name" value="P-loop containing nucleotide triphosphate hydrolases"/>
    <property type="match status" value="1"/>
</dbReference>
<keyword evidence="1" id="KW-0690">Ribosome biogenesis</keyword>
<keyword evidence="5 8" id="KW-0418">Kinase</keyword>
<dbReference type="PANTHER" id="PTHR12595:SF0">
    <property type="entry name" value="ADENYLATE KINASE ISOENZYME 6"/>
    <property type="match status" value="1"/>
</dbReference>
<dbReference type="Proteomes" id="UP001060771">
    <property type="component" value="Chromosome"/>
</dbReference>
<evidence type="ECO:0000313" key="7">
    <source>
        <dbReference type="EMBL" id="BDR91014.1"/>
    </source>
</evidence>
<name>A0A830E3T6_9CREN</name>
<dbReference type="Proteomes" id="UP000657075">
    <property type="component" value="Unassembled WGS sequence"/>
</dbReference>
<evidence type="ECO:0000256" key="2">
    <source>
        <dbReference type="ARBA" id="ARBA00022552"/>
    </source>
</evidence>
<dbReference type="EMBL" id="AP026830">
    <property type="protein sequence ID" value="BDR91014.1"/>
    <property type="molecule type" value="Genomic_DNA"/>
</dbReference>
<reference evidence="10" key="3">
    <citation type="submission" date="2022-09" db="EMBL/GenBank/DDBJ databases">
        <title>Complete genome sequence of Vulcanisaeta souniana.</title>
        <authorList>
            <person name="Kato S."/>
            <person name="Itoh T."/>
            <person name="Ohkuma M."/>
        </authorList>
    </citation>
    <scope>NUCLEOTIDE SEQUENCE [LARGE SCALE GENOMIC DNA]</scope>
    <source>
        <strain evidence="10">JCM 11219</strain>
    </source>
</reference>
<dbReference type="GO" id="GO:0005524">
    <property type="term" value="F:ATP binding"/>
    <property type="evidence" value="ECO:0007669"/>
    <property type="project" value="UniProtKB-KW"/>
</dbReference>
<sequence length="193" mass="21471">MVRLVVTGTPGVGKTTVAIELSKAYDAPVVDINEIIRPVLKWDPELQTSLVIDEVKARELIREDLGGAGSYIIDTVAINLIDKSLIDWCIVLRLDPRQVMDRLLKRNWPRCKIVENVLAEVVGSPLNLAIDVFGRDRVIEVDTTNKDAHEVANHIVNQLTVGVPVIGVVDWLDTLDTDFILNLSRELDDCLAQ</sequence>
<dbReference type="InterPro" id="IPR027417">
    <property type="entry name" value="P-loop_NTPase"/>
</dbReference>
<dbReference type="RefSeq" id="WP_188603487.1">
    <property type="nucleotide sequence ID" value="NZ_AP026830.1"/>
</dbReference>
<evidence type="ECO:0000313" key="10">
    <source>
        <dbReference type="Proteomes" id="UP001060771"/>
    </source>
</evidence>
<protein>
    <submittedName>
        <fullName evidence="8">Kinase</fullName>
    </submittedName>
</protein>
<evidence type="ECO:0000256" key="3">
    <source>
        <dbReference type="ARBA" id="ARBA00022679"/>
    </source>
</evidence>
<evidence type="ECO:0000256" key="4">
    <source>
        <dbReference type="ARBA" id="ARBA00022741"/>
    </source>
</evidence>
<dbReference type="EMBL" id="BMNM01000006">
    <property type="protein sequence ID" value="GGI80012.1"/>
    <property type="molecule type" value="Genomic_DNA"/>
</dbReference>
<evidence type="ECO:0000256" key="6">
    <source>
        <dbReference type="ARBA" id="ARBA00022840"/>
    </source>
</evidence>
<dbReference type="GO" id="GO:0006364">
    <property type="term" value="P:rRNA processing"/>
    <property type="evidence" value="ECO:0007669"/>
    <property type="project" value="UniProtKB-KW"/>
</dbReference>
<organism evidence="8 9">
    <name type="scientific">Vulcanisaeta souniana JCM 11219</name>
    <dbReference type="NCBI Taxonomy" id="1293586"/>
    <lineage>
        <taxon>Archaea</taxon>
        <taxon>Thermoproteota</taxon>
        <taxon>Thermoprotei</taxon>
        <taxon>Thermoproteales</taxon>
        <taxon>Thermoproteaceae</taxon>
        <taxon>Vulcanisaeta</taxon>
    </lineage>
</organism>
<dbReference type="AlphaFoldDB" id="A0A830E3T6"/>
<reference evidence="8" key="2">
    <citation type="submission" date="2020-09" db="EMBL/GenBank/DDBJ databases">
        <authorList>
            <person name="Sun Q."/>
            <person name="Ohkuma M."/>
        </authorList>
    </citation>
    <scope>NUCLEOTIDE SEQUENCE</scope>
    <source>
        <strain evidence="8">JCM 11219</strain>
    </source>
</reference>
<keyword evidence="10" id="KW-1185">Reference proteome</keyword>